<gene>
    <name evidence="8" type="ORF">NG821_05620</name>
</gene>
<evidence type="ECO:0000256" key="2">
    <source>
        <dbReference type="ARBA" id="ARBA00006275"/>
    </source>
</evidence>
<dbReference type="EMBL" id="JAMXLY010000015">
    <property type="protein sequence ID" value="MCO6025321.1"/>
    <property type="molecule type" value="Genomic_DNA"/>
</dbReference>
<comment type="caution">
    <text evidence="8">The sequence shown here is derived from an EMBL/GenBank/DDBJ whole genome shotgun (WGS) entry which is preliminary data.</text>
</comment>
<dbReference type="Proteomes" id="UP001204015">
    <property type="component" value="Unassembled WGS sequence"/>
</dbReference>
<sequence length="507" mass="57448">MKRNKIIAMSCLSVTFLGLTGCSDSFLDVTPPDKATLQEYYSTYDHLSEALVATYNPMREYDWNGKQYAPLNLCSDVMGDDIWVGGAGISDNQFLHKMANYSSTANSSDALTGIWDQSYKGVSNANNMITYISWNQSNLSADSLSEYTAEAKVLRAFYYCQLWKFYGNIPFYMTNPNAPYLVEQKSANDVYAAVIKDLEEAIDSKKLPMKWDETHLGRVSQAMAYMLYAEMVMYQNDDSRYAKALEYMQEIINSGLYALNPNYSNIFEESGEWSSESIFEINYKDDKAVRSYSNVNAAGGTVLPRLISPTDWKTGPEGVENGWGFGPVPEETYNRFANDDKRRDVTCFDARQGSYTKRYQDTGFFLGKYIAKTANNAKQIADADLNFNNNLRIYRYAETLLNAAELLIRTNGSTAQAQEYLNQVHHRAGLVDNKAATIDNIVEERHLEFVGEGKRYWDLIRTGKAASVLVPDTYGYRTNSWSESKKYLPIPQSEIDAAQNTLTQNKY</sequence>
<evidence type="ECO:0000256" key="1">
    <source>
        <dbReference type="ARBA" id="ARBA00004442"/>
    </source>
</evidence>
<accession>A0ABT1BW65</accession>
<keyword evidence="3" id="KW-0732">Signal</keyword>
<dbReference type="Pfam" id="PF14322">
    <property type="entry name" value="SusD-like_3"/>
    <property type="match status" value="1"/>
</dbReference>
<comment type="similarity">
    <text evidence="2">Belongs to the SusD family.</text>
</comment>
<dbReference type="InterPro" id="IPR033985">
    <property type="entry name" value="SusD-like_N"/>
</dbReference>
<keyword evidence="9" id="KW-1185">Reference proteome</keyword>
<proteinExistence type="inferred from homology"/>
<evidence type="ECO:0000259" key="7">
    <source>
        <dbReference type="Pfam" id="PF14322"/>
    </source>
</evidence>
<evidence type="ECO:0000256" key="5">
    <source>
        <dbReference type="ARBA" id="ARBA00023237"/>
    </source>
</evidence>
<evidence type="ECO:0000313" key="8">
    <source>
        <dbReference type="EMBL" id="MCO6025321.1"/>
    </source>
</evidence>
<evidence type="ECO:0000259" key="6">
    <source>
        <dbReference type="Pfam" id="PF07980"/>
    </source>
</evidence>
<feature type="domain" description="RagB/SusD" evidence="6">
    <location>
        <begin position="356"/>
        <end position="506"/>
    </location>
</feature>
<dbReference type="PROSITE" id="PS51257">
    <property type="entry name" value="PROKAR_LIPOPROTEIN"/>
    <property type="match status" value="1"/>
</dbReference>
<dbReference type="InterPro" id="IPR012944">
    <property type="entry name" value="SusD_RagB_dom"/>
</dbReference>
<feature type="domain" description="SusD-like N-terminal" evidence="7">
    <location>
        <begin position="26"/>
        <end position="228"/>
    </location>
</feature>
<protein>
    <submittedName>
        <fullName evidence="8">RagB/SusD family nutrient uptake outer membrane protein</fullName>
    </submittedName>
</protein>
<evidence type="ECO:0000256" key="3">
    <source>
        <dbReference type="ARBA" id="ARBA00022729"/>
    </source>
</evidence>
<dbReference type="Gene3D" id="1.25.40.390">
    <property type="match status" value="1"/>
</dbReference>
<keyword evidence="4" id="KW-0472">Membrane</keyword>
<evidence type="ECO:0000256" key="4">
    <source>
        <dbReference type="ARBA" id="ARBA00023136"/>
    </source>
</evidence>
<comment type="subcellular location">
    <subcellularLocation>
        <location evidence="1">Cell outer membrane</location>
    </subcellularLocation>
</comment>
<keyword evidence="5" id="KW-0998">Cell outer membrane</keyword>
<dbReference type="InterPro" id="IPR011990">
    <property type="entry name" value="TPR-like_helical_dom_sf"/>
</dbReference>
<dbReference type="SUPFAM" id="SSF48452">
    <property type="entry name" value="TPR-like"/>
    <property type="match status" value="1"/>
</dbReference>
<evidence type="ECO:0000313" key="9">
    <source>
        <dbReference type="Proteomes" id="UP001204015"/>
    </source>
</evidence>
<dbReference type="Pfam" id="PF07980">
    <property type="entry name" value="SusD_RagB"/>
    <property type="match status" value="1"/>
</dbReference>
<organism evidence="8 9">
    <name type="scientific">Segatella cerevisiae</name>
    <dbReference type="NCBI Taxonomy" id="2053716"/>
    <lineage>
        <taxon>Bacteria</taxon>
        <taxon>Pseudomonadati</taxon>
        <taxon>Bacteroidota</taxon>
        <taxon>Bacteroidia</taxon>
        <taxon>Bacteroidales</taxon>
        <taxon>Prevotellaceae</taxon>
        <taxon>Segatella</taxon>
    </lineage>
</organism>
<name>A0ABT1BW65_9BACT</name>
<dbReference type="RefSeq" id="WP_252760680.1">
    <property type="nucleotide sequence ID" value="NZ_JAMXLY010000015.1"/>
</dbReference>
<reference evidence="8 9" key="1">
    <citation type="submission" date="2022-06" db="EMBL/GenBank/DDBJ databases">
        <title>A taxonomic note on the genus Prevotella: Description of four novel genera and emended description of the genera Hallella and Xylanibacter.</title>
        <authorList>
            <person name="Hitch T.C.A."/>
        </authorList>
    </citation>
    <scope>NUCLEOTIDE SEQUENCE [LARGE SCALE GENOMIC DNA]</scope>
    <source>
        <strain evidence="8 9">DSM 100619</strain>
    </source>
</reference>